<accession>A0A371DXJ0</accession>
<dbReference type="AlphaFoldDB" id="A0A371DXJ0"/>
<reference evidence="1 2" key="1">
    <citation type="journal article" date="2018" name="Biotechnol. Biofuels">
        <title>Integrative visual omics of the white-rot fungus Polyporus brumalis exposes the biotechnological potential of its oxidative enzymes for delignifying raw plant biomass.</title>
        <authorList>
            <person name="Miyauchi S."/>
            <person name="Rancon A."/>
            <person name="Drula E."/>
            <person name="Hage H."/>
            <person name="Chaduli D."/>
            <person name="Favel A."/>
            <person name="Grisel S."/>
            <person name="Henrissat B."/>
            <person name="Herpoel-Gimbert I."/>
            <person name="Ruiz-Duenas F.J."/>
            <person name="Chevret D."/>
            <person name="Hainaut M."/>
            <person name="Lin J."/>
            <person name="Wang M."/>
            <person name="Pangilinan J."/>
            <person name="Lipzen A."/>
            <person name="Lesage-Meessen L."/>
            <person name="Navarro D."/>
            <person name="Riley R."/>
            <person name="Grigoriev I.V."/>
            <person name="Zhou S."/>
            <person name="Raouche S."/>
            <person name="Rosso M.N."/>
        </authorList>
    </citation>
    <scope>NUCLEOTIDE SEQUENCE [LARGE SCALE GENOMIC DNA]</scope>
    <source>
        <strain evidence="1 2">BRFM 1820</strain>
    </source>
</reference>
<sequence length="154" mass="16837">MAWHGVHQPNRGYLLGLSSGGRPNLGNRVLFTEFSFVCERTSCRNNDFHTCSGQWLRGQLAGSALALEFKGMPIHIPSCARRSSGPHRSAGRRPPRGSCDALQDVQELARCVSVSKCVVGLSVESLLASVLRKRYSRLRSGQRSVCYADPFGSS</sequence>
<organism evidence="1 2">
    <name type="scientific">Lentinus brumalis</name>
    <dbReference type="NCBI Taxonomy" id="2498619"/>
    <lineage>
        <taxon>Eukaryota</taxon>
        <taxon>Fungi</taxon>
        <taxon>Dikarya</taxon>
        <taxon>Basidiomycota</taxon>
        <taxon>Agaricomycotina</taxon>
        <taxon>Agaricomycetes</taxon>
        <taxon>Polyporales</taxon>
        <taxon>Polyporaceae</taxon>
        <taxon>Lentinus</taxon>
    </lineage>
</organism>
<evidence type="ECO:0000313" key="2">
    <source>
        <dbReference type="Proteomes" id="UP000256964"/>
    </source>
</evidence>
<keyword evidence="2" id="KW-1185">Reference proteome</keyword>
<dbReference type="Proteomes" id="UP000256964">
    <property type="component" value="Unassembled WGS sequence"/>
</dbReference>
<protein>
    <submittedName>
        <fullName evidence="1">Uncharacterized protein</fullName>
    </submittedName>
</protein>
<dbReference type="EMBL" id="KZ857379">
    <property type="protein sequence ID" value="RDX57270.1"/>
    <property type="molecule type" value="Genomic_DNA"/>
</dbReference>
<evidence type="ECO:0000313" key="1">
    <source>
        <dbReference type="EMBL" id="RDX57270.1"/>
    </source>
</evidence>
<gene>
    <name evidence="1" type="ORF">OH76DRAFT_27407</name>
</gene>
<proteinExistence type="predicted"/>
<name>A0A371DXJ0_9APHY</name>